<dbReference type="OrthoDB" id="64767at2759"/>
<feature type="domain" description="Helicase ATP-binding" evidence="8">
    <location>
        <begin position="127"/>
        <end position="283"/>
    </location>
</feature>
<dbReference type="PROSITE" id="PS51194">
    <property type="entry name" value="HELICASE_CTER"/>
    <property type="match status" value="1"/>
</dbReference>
<evidence type="ECO:0000313" key="11">
    <source>
        <dbReference type="Proteomes" id="UP000664859"/>
    </source>
</evidence>
<proteinExistence type="predicted"/>
<gene>
    <name evidence="10" type="ORF">JKP88DRAFT_261617</name>
</gene>
<dbReference type="Gene3D" id="2.40.30.300">
    <property type="match status" value="1"/>
</dbReference>
<dbReference type="FunFam" id="3.40.50.300:FF:000083">
    <property type="entry name" value="ATP-dependent RNA helicase DOB1"/>
    <property type="match status" value="1"/>
</dbReference>
<dbReference type="InterPro" id="IPR027417">
    <property type="entry name" value="P-loop_NTPase"/>
</dbReference>
<protein>
    <submittedName>
        <fullName evidence="10">rRNA-processing arch domain-containing protein</fullName>
    </submittedName>
</protein>
<dbReference type="Pfam" id="PF00271">
    <property type="entry name" value="Helicase_C"/>
    <property type="match status" value="1"/>
</dbReference>
<dbReference type="CDD" id="cd18024">
    <property type="entry name" value="DEXHc_Mtr4-like"/>
    <property type="match status" value="1"/>
</dbReference>
<dbReference type="Pfam" id="PF08148">
    <property type="entry name" value="DSHCT"/>
    <property type="match status" value="1"/>
</dbReference>
<dbReference type="GO" id="GO:0016787">
    <property type="term" value="F:hydrolase activity"/>
    <property type="evidence" value="ECO:0007669"/>
    <property type="project" value="UniProtKB-KW"/>
</dbReference>
<evidence type="ECO:0000256" key="3">
    <source>
        <dbReference type="ARBA" id="ARBA00022801"/>
    </source>
</evidence>
<dbReference type="Gene3D" id="3.40.50.300">
    <property type="entry name" value="P-loop containing nucleotide triphosphate hydrolases"/>
    <property type="match status" value="2"/>
</dbReference>
<keyword evidence="2" id="KW-0547">Nucleotide-binding</keyword>
<evidence type="ECO:0000256" key="5">
    <source>
        <dbReference type="ARBA" id="ARBA00022840"/>
    </source>
</evidence>
<evidence type="ECO:0000256" key="2">
    <source>
        <dbReference type="ARBA" id="ARBA00022741"/>
    </source>
</evidence>
<dbReference type="Gene3D" id="1.10.3380.30">
    <property type="match status" value="1"/>
</dbReference>
<dbReference type="Proteomes" id="UP000664859">
    <property type="component" value="Unassembled WGS sequence"/>
</dbReference>
<comment type="subcellular location">
    <subcellularLocation>
        <location evidence="1">Nucleus</location>
    </subcellularLocation>
</comment>
<dbReference type="GO" id="GO:0005524">
    <property type="term" value="F:ATP binding"/>
    <property type="evidence" value="ECO:0007669"/>
    <property type="project" value="UniProtKB-KW"/>
</dbReference>
<dbReference type="SMART" id="SM00490">
    <property type="entry name" value="HELICc"/>
    <property type="match status" value="1"/>
</dbReference>
<evidence type="ECO:0000256" key="1">
    <source>
        <dbReference type="ARBA" id="ARBA00004123"/>
    </source>
</evidence>
<evidence type="ECO:0000259" key="9">
    <source>
        <dbReference type="PROSITE" id="PS51194"/>
    </source>
</evidence>
<evidence type="ECO:0000259" key="8">
    <source>
        <dbReference type="PROSITE" id="PS51192"/>
    </source>
</evidence>
<evidence type="ECO:0000256" key="4">
    <source>
        <dbReference type="ARBA" id="ARBA00022806"/>
    </source>
</evidence>
<feature type="region of interest" description="Disordered" evidence="7">
    <location>
        <begin position="20"/>
        <end position="54"/>
    </location>
</feature>
<dbReference type="SMART" id="SM00487">
    <property type="entry name" value="DEXDc"/>
    <property type="match status" value="1"/>
</dbReference>
<dbReference type="GO" id="GO:0003724">
    <property type="term" value="F:RNA helicase activity"/>
    <property type="evidence" value="ECO:0007669"/>
    <property type="project" value="InterPro"/>
</dbReference>
<keyword evidence="4" id="KW-0347">Helicase</keyword>
<dbReference type="InterPro" id="IPR025696">
    <property type="entry name" value="Beta-barrel_MTR4"/>
</dbReference>
<dbReference type="InterPro" id="IPR014001">
    <property type="entry name" value="Helicase_ATP-bd"/>
</dbReference>
<dbReference type="InterPro" id="IPR001650">
    <property type="entry name" value="Helicase_C-like"/>
</dbReference>
<name>A0A836C7I9_9STRA</name>
<sequence>MDLDLFSAFDGGETVAELPEVVNEAKVESPKAPAGKRKATAPAGAGDGEDGGDVMEDSVLATAKKAKAAEPVALVQGEETETIREDGTRVKSYSVVPADWVAPPYEAPPRPAKTYPFTLDPFQAQAISYIERNESVLVSAHTSAGKTVTAEYAIAKSLRDKQRVIYTSPIKALSNQKYRDLQEEFGDVGLMTGDITINPTATVLIMTTEILRSMLYRGSEVMREVAWVIYDEIHYMRDKSRGVVWEESIILLPHKVRFVFLSATIPNSREFVAWVAKQHHQPCHVVYTDYRPVPLQHYLFPAGGEGLHLVVDEKGRFLEQNFQAAMATLQPTDEQTLMAQGKKLTGAKKQMQTGGLKKIVALIMKRQLDPAIIFSFSKKECEANALQMKGLTFNDQTEGDLVQEVYRNAMEALSEEDKTLPQVEALLPLLCRGIGIHHGGLLPILKEVIEILFQEGLIKCLFATETFSIGLNMPARTVVFTSTRKFDGADFRWVTSGEYIQMSGRAGRRGKDVDGKVIQMLDEKMDPDVAKAMLYGDADPLHSSYHINYNMLLNMLRVEGADPEFIVRSSFHQFQQEQGVPALEEEAELLTAKANAIEIKGEDDVVRQAALLTCFLKYHTTLTQLEKVQEEILTTIQRPEYCMAFLQVGRLVYMREPPTPSASNPSALEVRDWGWGVVINVQKVQRAVARAPQDKTKPQSFQDRAAAATAASATESVYTLEVLVRAEAAGGGAAGGPPRPVKPGSSGKVGEMTVVPFELASLAKLSSIRVHLPSDIRAAASRSAVGKSLAESSTTSSLIAAAIKGAIRKSRAEIGRRHPNGLPELDPIDDIGIKGSAFEKLVGRGDDLEERLEELPLHKAPDKQERYALYKEKADLLARAKLLKAEAKSATHVVMHDQLRRMKRVLRRLGHCDAAGIIQLKGRVACEINACDELVVTELIFNGTFNELTMEQTAAVLSCLVHQEKGKEDGASKLNEQFKGLFRQVQDAARQVGKIAEECKVEIEVEDYVNSFTPDVMEVCHDWCAGAKFVDVMKKTELYEGSVIRIIRRLEELLRQLSCAANAIGNVELKKKFEAAANKMRRDIVFCGRQVTWNV</sequence>
<dbReference type="GO" id="GO:0005634">
    <property type="term" value="C:nucleus"/>
    <property type="evidence" value="ECO:0007669"/>
    <property type="project" value="UniProtKB-SubCell"/>
</dbReference>
<comment type="caution">
    <text evidence="10">The sequence shown here is derived from an EMBL/GenBank/DDBJ whole genome shotgun (WGS) entry which is preliminary data.</text>
</comment>
<dbReference type="Gene3D" id="1.20.1500.20">
    <property type="match status" value="1"/>
</dbReference>
<dbReference type="PANTHER" id="PTHR12131">
    <property type="entry name" value="ATP-DEPENDENT RNA AND DNA HELICASE"/>
    <property type="match status" value="1"/>
</dbReference>
<dbReference type="InterPro" id="IPR011545">
    <property type="entry name" value="DEAD/DEAH_box_helicase_dom"/>
</dbReference>
<dbReference type="Pfam" id="PF21408">
    <property type="entry name" value="MTR4-like_stalk"/>
    <property type="match status" value="1"/>
</dbReference>
<dbReference type="PANTHER" id="PTHR12131:SF25">
    <property type="entry name" value="DEXH-BOX ATP-DEPENDENT RNA HELICASE DEXH9"/>
    <property type="match status" value="1"/>
</dbReference>
<feature type="domain" description="Helicase C-terminal" evidence="9">
    <location>
        <begin position="355"/>
        <end position="559"/>
    </location>
</feature>
<dbReference type="GO" id="GO:0000460">
    <property type="term" value="P:maturation of 5.8S rRNA"/>
    <property type="evidence" value="ECO:0007669"/>
    <property type="project" value="TreeGrafter"/>
</dbReference>
<dbReference type="FunFam" id="3.40.50.300:FF:000141">
    <property type="entry name" value="ATP-dependent RNA helicase DOB1"/>
    <property type="match status" value="1"/>
</dbReference>
<dbReference type="InterPro" id="IPR016438">
    <property type="entry name" value="SKI2-like"/>
</dbReference>
<accession>A0A836C7I9</accession>
<dbReference type="Pfam" id="PF13234">
    <property type="entry name" value="MTR4_beta-barrel"/>
    <property type="match status" value="1"/>
</dbReference>
<reference evidence="10" key="1">
    <citation type="submission" date="2021-02" db="EMBL/GenBank/DDBJ databases">
        <title>First Annotated Genome of the Yellow-green Alga Tribonema minus.</title>
        <authorList>
            <person name="Mahan K.M."/>
        </authorList>
    </citation>
    <scope>NUCLEOTIDE SEQUENCE</scope>
    <source>
        <strain evidence="10">UTEX B ZZ1240</strain>
    </source>
</reference>
<dbReference type="EMBL" id="JAFCMP010000547">
    <property type="protein sequence ID" value="KAG5175569.1"/>
    <property type="molecule type" value="Genomic_DNA"/>
</dbReference>
<dbReference type="PROSITE" id="PS51192">
    <property type="entry name" value="HELICASE_ATP_BIND_1"/>
    <property type="match status" value="1"/>
</dbReference>
<dbReference type="GO" id="GO:0006401">
    <property type="term" value="P:RNA catabolic process"/>
    <property type="evidence" value="ECO:0007669"/>
    <property type="project" value="InterPro"/>
</dbReference>
<dbReference type="GO" id="GO:0003723">
    <property type="term" value="F:RNA binding"/>
    <property type="evidence" value="ECO:0007669"/>
    <property type="project" value="InterPro"/>
</dbReference>
<keyword evidence="6" id="KW-0539">Nucleus</keyword>
<keyword evidence="5" id="KW-0067">ATP-binding</keyword>
<dbReference type="SUPFAM" id="SSF52540">
    <property type="entry name" value="P-loop containing nucleoside triphosphate hydrolases"/>
    <property type="match status" value="1"/>
</dbReference>
<dbReference type="AlphaFoldDB" id="A0A836C7I9"/>
<evidence type="ECO:0000256" key="6">
    <source>
        <dbReference type="ARBA" id="ARBA00023242"/>
    </source>
</evidence>
<keyword evidence="3" id="KW-0378">Hydrolase</keyword>
<dbReference type="CDD" id="cd18795">
    <property type="entry name" value="SF2_C_Ski2"/>
    <property type="match status" value="1"/>
</dbReference>
<dbReference type="InterPro" id="IPR048392">
    <property type="entry name" value="MTR4-like_stalk"/>
</dbReference>
<dbReference type="Pfam" id="PF00270">
    <property type="entry name" value="DEAD"/>
    <property type="match status" value="1"/>
</dbReference>
<dbReference type="PIRSF" id="PIRSF005198">
    <property type="entry name" value="Antiviral_helicase_SKI2"/>
    <property type="match status" value="1"/>
</dbReference>
<dbReference type="InterPro" id="IPR012961">
    <property type="entry name" value="Ski2/MTR4_C"/>
</dbReference>
<dbReference type="SMART" id="SM01142">
    <property type="entry name" value="DSHCT"/>
    <property type="match status" value="1"/>
</dbReference>
<evidence type="ECO:0000256" key="7">
    <source>
        <dbReference type="SAM" id="MobiDB-lite"/>
    </source>
</evidence>
<evidence type="ECO:0000313" key="10">
    <source>
        <dbReference type="EMBL" id="KAG5175569.1"/>
    </source>
</evidence>
<dbReference type="InterPro" id="IPR050699">
    <property type="entry name" value="RNA-DNA_Helicase"/>
</dbReference>
<organism evidence="10 11">
    <name type="scientific">Tribonema minus</name>
    <dbReference type="NCBI Taxonomy" id="303371"/>
    <lineage>
        <taxon>Eukaryota</taxon>
        <taxon>Sar</taxon>
        <taxon>Stramenopiles</taxon>
        <taxon>Ochrophyta</taxon>
        <taxon>PX clade</taxon>
        <taxon>Xanthophyceae</taxon>
        <taxon>Tribonematales</taxon>
        <taxon>Tribonemataceae</taxon>
        <taxon>Tribonema</taxon>
    </lineage>
</organism>
<keyword evidence="11" id="KW-1185">Reference proteome</keyword>